<sequence length="337" mass="37717">MNSLIRPQTLHAFDFLGDVLGTQTVEGQQSSNFTEIAIYRNGGETHPVIVKCLLPVEIAALEGKQRFSRAQELVNMMGEFHTLLQQHEVVLAEPHKLYVSENGWPIYEATHYGDDYRVRIIRSPANAQTMIREILRCSSGVLHQSHPLTVGMDLRLSNFAKSPDGPVYVDTFPPLYSPDGGTTYHVHIPIPPTQAEVDAHIARKFNPCGSLRRLRFDLLSIDPELERLLMSEIRVGLQPDLHRTVVDFFQSIDRGGITTDTSIGDVVRAIEQTPPSDVDTLREICARWIPMGPDRIIRMDQVFYLARNAGPGDPRTPADPAERIAKLIDLLRGIAAD</sequence>
<protein>
    <submittedName>
        <fullName evidence="1">Uncharacterized protein</fullName>
    </submittedName>
</protein>
<proteinExistence type="predicted"/>
<dbReference type="Proteomes" id="UP000179164">
    <property type="component" value="Unassembled WGS sequence"/>
</dbReference>
<organism evidence="1 2">
    <name type="scientific">Candidatus Kerfeldbacteria bacterium RIFCSPLOWO2_01_FULL_48_11</name>
    <dbReference type="NCBI Taxonomy" id="1798543"/>
    <lineage>
        <taxon>Bacteria</taxon>
        <taxon>Candidatus Kerfeldiibacteriota</taxon>
    </lineage>
</organism>
<dbReference type="AlphaFoldDB" id="A0A1G2B295"/>
<reference evidence="1 2" key="1">
    <citation type="journal article" date="2016" name="Nat. Commun.">
        <title>Thousands of microbial genomes shed light on interconnected biogeochemical processes in an aquifer system.</title>
        <authorList>
            <person name="Anantharaman K."/>
            <person name="Brown C.T."/>
            <person name="Hug L.A."/>
            <person name="Sharon I."/>
            <person name="Castelle C.J."/>
            <person name="Probst A.J."/>
            <person name="Thomas B.C."/>
            <person name="Singh A."/>
            <person name="Wilkins M.J."/>
            <person name="Karaoz U."/>
            <person name="Brodie E.L."/>
            <person name="Williams K.H."/>
            <person name="Hubbard S.S."/>
            <person name="Banfield J.F."/>
        </authorList>
    </citation>
    <scope>NUCLEOTIDE SEQUENCE [LARGE SCALE GENOMIC DNA]</scope>
</reference>
<name>A0A1G2B295_9BACT</name>
<evidence type="ECO:0000313" key="2">
    <source>
        <dbReference type="Proteomes" id="UP000179164"/>
    </source>
</evidence>
<comment type="caution">
    <text evidence="1">The sequence shown here is derived from an EMBL/GenBank/DDBJ whole genome shotgun (WGS) entry which is preliminary data.</text>
</comment>
<accession>A0A1G2B295</accession>
<evidence type="ECO:0000313" key="1">
    <source>
        <dbReference type="EMBL" id="OGY83313.1"/>
    </source>
</evidence>
<dbReference type="EMBL" id="MHKE01000014">
    <property type="protein sequence ID" value="OGY83313.1"/>
    <property type="molecule type" value="Genomic_DNA"/>
</dbReference>
<gene>
    <name evidence="1" type="ORF">A2898_03420</name>
</gene>